<feature type="transmembrane region" description="Helical" evidence="1">
    <location>
        <begin position="12"/>
        <end position="29"/>
    </location>
</feature>
<gene>
    <name evidence="2" type="ORF">BDW59DRAFT_93893</name>
</gene>
<keyword evidence="3" id="KW-1185">Reference proteome</keyword>
<protein>
    <recommendedName>
        <fullName evidence="4">LPS glycosyltransferase</fullName>
    </recommendedName>
</protein>
<comment type="caution">
    <text evidence="2">The sequence shown here is derived from an EMBL/GenBank/DDBJ whole genome shotgun (WGS) entry which is preliminary data.</text>
</comment>
<keyword evidence="1" id="KW-0472">Membrane</keyword>
<evidence type="ECO:0000256" key="1">
    <source>
        <dbReference type="SAM" id="Phobius"/>
    </source>
</evidence>
<organism evidence="2 3">
    <name type="scientific">Aspergillus cavernicola</name>
    <dbReference type="NCBI Taxonomy" id="176166"/>
    <lineage>
        <taxon>Eukaryota</taxon>
        <taxon>Fungi</taxon>
        <taxon>Dikarya</taxon>
        <taxon>Ascomycota</taxon>
        <taxon>Pezizomycotina</taxon>
        <taxon>Eurotiomycetes</taxon>
        <taxon>Eurotiomycetidae</taxon>
        <taxon>Eurotiales</taxon>
        <taxon>Aspergillaceae</taxon>
        <taxon>Aspergillus</taxon>
        <taxon>Aspergillus subgen. Nidulantes</taxon>
    </lineage>
</organism>
<dbReference type="CDD" id="cd06532">
    <property type="entry name" value="Glyco_transf_25"/>
    <property type="match status" value="1"/>
</dbReference>
<name>A0ABR4J1J1_9EURO</name>
<reference evidence="2 3" key="1">
    <citation type="submission" date="2024-07" db="EMBL/GenBank/DDBJ databases">
        <title>Section-level genome sequencing and comparative genomics of Aspergillus sections Usti and Cavernicolus.</title>
        <authorList>
            <consortium name="Lawrence Berkeley National Laboratory"/>
            <person name="Nybo J.L."/>
            <person name="Vesth T.C."/>
            <person name="Theobald S."/>
            <person name="Frisvad J.C."/>
            <person name="Larsen T.O."/>
            <person name="Kjaerboelling I."/>
            <person name="Rothschild-Mancinelli K."/>
            <person name="Lyhne E.K."/>
            <person name="Kogle M.E."/>
            <person name="Barry K."/>
            <person name="Clum A."/>
            <person name="Na H."/>
            <person name="Ledsgaard L."/>
            <person name="Lin J."/>
            <person name="Lipzen A."/>
            <person name="Kuo A."/>
            <person name="Riley R."/>
            <person name="Mondo S."/>
            <person name="LaButti K."/>
            <person name="Haridas S."/>
            <person name="Pangalinan J."/>
            <person name="Salamov A.A."/>
            <person name="Simmons B.A."/>
            <person name="Magnuson J.K."/>
            <person name="Chen J."/>
            <person name="Drula E."/>
            <person name="Henrissat B."/>
            <person name="Wiebenga A."/>
            <person name="Lubbers R.J."/>
            <person name="Gomes A.C."/>
            <person name="Makela M.R."/>
            <person name="Stajich J."/>
            <person name="Grigoriev I.V."/>
            <person name="Mortensen U.H."/>
            <person name="De vries R.P."/>
            <person name="Baker S.E."/>
            <person name="Andersen M.R."/>
        </authorList>
    </citation>
    <scope>NUCLEOTIDE SEQUENCE [LARGE SCALE GENOMIC DNA]</scope>
    <source>
        <strain evidence="2 3">CBS 600.67</strain>
    </source>
</reference>
<evidence type="ECO:0000313" key="2">
    <source>
        <dbReference type="EMBL" id="KAL2832903.1"/>
    </source>
</evidence>
<keyword evidence="1" id="KW-1133">Transmembrane helix</keyword>
<dbReference type="EMBL" id="JBFXLS010000005">
    <property type="protein sequence ID" value="KAL2832903.1"/>
    <property type="molecule type" value="Genomic_DNA"/>
</dbReference>
<proteinExistence type="predicted"/>
<dbReference type="InterPro" id="IPR002654">
    <property type="entry name" value="Glyco_trans_25"/>
</dbReference>
<keyword evidence="1" id="KW-0812">Transmembrane</keyword>
<sequence>MALSMPFRGITRLILCAVGVFAIISFIFWPPIPFAPVTVSGGLQGASQHLHSITNETLGVQKVFVVSLPSRLDKRDNIALGSSVSDFQFEWIDGITPDQINPKTYPYNWNYDHRPVEYAARRAHVNGMQRIISERLGSAIIMEDDADWDVSIKTQLQSFAIATRALQGTKNNTAASPYGHDWDILWLGHCGLECKTDLPSFLTPNDSTVLPPQHFLPYWRDPPPLDRLDNGRLTCSISDGVCSIVYAVSFRGAQRILAALSVNPSEIADKIDIGAQFDVSLGRMCGNGYLQCFAPYPSLTGGYRPEGPVTKGSDINGADGDPGKPFEGPIEGPFSNGVMYSTMLNIHRILSGAKTVRSTWDDVLVPEVNPDSLPVLGGAIQMPKKMA</sequence>
<evidence type="ECO:0000313" key="3">
    <source>
        <dbReference type="Proteomes" id="UP001610335"/>
    </source>
</evidence>
<evidence type="ECO:0008006" key="4">
    <source>
        <dbReference type="Google" id="ProtNLM"/>
    </source>
</evidence>
<accession>A0ABR4J1J1</accession>
<dbReference type="Proteomes" id="UP001610335">
    <property type="component" value="Unassembled WGS sequence"/>
</dbReference>